<organism evidence="9 10">
    <name type="scientific">Legionella quinlivanii</name>
    <dbReference type="NCBI Taxonomy" id="45073"/>
    <lineage>
        <taxon>Bacteria</taxon>
        <taxon>Pseudomonadati</taxon>
        <taxon>Pseudomonadota</taxon>
        <taxon>Gammaproteobacteria</taxon>
        <taxon>Legionellales</taxon>
        <taxon>Legionellaceae</taxon>
        <taxon>Legionella</taxon>
    </lineage>
</organism>
<evidence type="ECO:0000259" key="7">
    <source>
        <dbReference type="PROSITE" id="PS50043"/>
    </source>
</evidence>
<dbReference type="Pfam" id="PF00196">
    <property type="entry name" value="GerE"/>
    <property type="match status" value="1"/>
</dbReference>
<evidence type="ECO:0000256" key="2">
    <source>
        <dbReference type="ARBA" id="ARBA00023012"/>
    </source>
</evidence>
<dbReference type="GO" id="GO:0003677">
    <property type="term" value="F:DNA binding"/>
    <property type="evidence" value="ECO:0007669"/>
    <property type="project" value="UniProtKB-KW"/>
</dbReference>
<evidence type="ECO:0000256" key="4">
    <source>
        <dbReference type="ARBA" id="ARBA00023125"/>
    </source>
</evidence>
<dbReference type="InterPro" id="IPR058245">
    <property type="entry name" value="NreC/VraR/RcsB-like_REC"/>
</dbReference>
<dbReference type="STRING" id="45073.Lqui_0270"/>
<name>A0A0W0Y456_9GAMM</name>
<keyword evidence="3" id="KW-0805">Transcription regulation</keyword>
<feature type="modified residue" description="4-aspartylphosphate" evidence="6">
    <location>
        <position position="65"/>
    </location>
</feature>
<dbReference type="GO" id="GO:0000160">
    <property type="term" value="P:phosphorelay signal transduction system"/>
    <property type="evidence" value="ECO:0007669"/>
    <property type="project" value="UniProtKB-KW"/>
</dbReference>
<dbReference type="PANTHER" id="PTHR43214">
    <property type="entry name" value="TWO-COMPONENT RESPONSE REGULATOR"/>
    <property type="match status" value="1"/>
</dbReference>
<dbReference type="Proteomes" id="UP000054618">
    <property type="component" value="Unassembled WGS sequence"/>
</dbReference>
<dbReference type="CDD" id="cd06170">
    <property type="entry name" value="LuxR_C_like"/>
    <property type="match status" value="1"/>
</dbReference>
<proteinExistence type="predicted"/>
<protein>
    <submittedName>
        <fullName evidence="9">Response regulator GacA</fullName>
    </submittedName>
</protein>
<dbReference type="GO" id="GO:0006355">
    <property type="term" value="P:regulation of DNA-templated transcription"/>
    <property type="evidence" value="ECO:0007669"/>
    <property type="project" value="InterPro"/>
</dbReference>
<dbReference type="AlphaFoldDB" id="A0A0W0Y456"/>
<dbReference type="InterPro" id="IPR000792">
    <property type="entry name" value="Tscrpt_reg_LuxR_C"/>
</dbReference>
<dbReference type="InterPro" id="IPR016032">
    <property type="entry name" value="Sig_transdc_resp-reg_C-effctor"/>
</dbReference>
<gene>
    <name evidence="9" type="ORF">Lqui_0270</name>
</gene>
<evidence type="ECO:0000256" key="1">
    <source>
        <dbReference type="ARBA" id="ARBA00022553"/>
    </source>
</evidence>
<dbReference type="CDD" id="cd17535">
    <property type="entry name" value="REC_NarL-like"/>
    <property type="match status" value="1"/>
</dbReference>
<dbReference type="PROSITE" id="PS50110">
    <property type="entry name" value="RESPONSE_REGULATORY"/>
    <property type="match status" value="1"/>
</dbReference>
<keyword evidence="5" id="KW-0804">Transcription</keyword>
<keyword evidence="2" id="KW-0902">Two-component regulatory system</keyword>
<evidence type="ECO:0000256" key="6">
    <source>
        <dbReference type="PROSITE-ProRule" id="PRU00169"/>
    </source>
</evidence>
<reference evidence="9 10" key="1">
    <citation type="submission" date="2015-11" db="EMBL/GenBank/DDBJ databases">
        <title>Genomic analysis of 38 Legionella species identifies large and diverse effector repertoires.</title>
        <authorList>
            <person name="Burstein D."/>
            <person name="Amaro F."/>
            <person name="Zusman T."/>
            <person name="Lifshitz Z."/>
            <person name="Cohen O."/>
            <person name="Gilbert J.A."/>
            <person name="Pupko T."/>
            <person name="Shuman H.A."/>
            <person name="Segal G."/>
        </authorList>
    </citation>
    <scope>NUCLEOTIDE SEQUENCE [LARGE SCALE GENOMIC DNA]</scope>
    <source>
        <strain evidence="9 10">CDC#1442-AUS-E</strain>
    </source>
</reference>
<dbReference type="SUPFAM" id="SSF46894">
    <property type="entry name" value="C-terminal effector domain of the bipartite response regulators"/>
    <property type="match status" value="1"/>
</dbReference>
<dbReference type="SMART" id="SM00448">
    <property type="entry name" value="REC"/>
    <property type="match status" value="1"/>
</dbReference>
<feature type="domain" description="Response regulatory" evidence="8">
    <location>
        <begin position="14"/>
        <end position="130"/>
    </location>
</feature>
<dbReference type="SMART" id="SM00421">
    <property type="entry name" value="HTH_LUXR"/>
    <property type="match status" value="1"/>
</dbReference>
<keyword evidence="4" id="KW-0238">DNA-binding</keyword>
<dbReference type="SUPFAM" id="SSF52172">
    <property type="entry name" value="CheY-like"/>
    <property type="match status" value="1"/>
</dbReference>
<dbReference type="PATRIC" id="fig|45073.5.peg.285"/>
<dbReference type="PROSITE" id="PS50043">
    <property type="entry name" value="HTH_LUXR_2"/>
    <property type="match status" value="1"/>
</dbReference>
<dbReference type="InterPro" id="IPR011006">
    <property type="entry name" value="CheY-like_superfamily"/>
</dbReference>
<dbReference type="PROSITE" id="PS00622">
    <property type="entry name" value="HTH_LUXR_1"/>
    <property type="match status" value="1"/>
</dbReference>
<dbReference type="InterPro" id="IPR001789">
    <property type="entry name" value="Sig_transdc_resp-reg_receiver"/>
</dbReference>
<evidence type="ECO:0000313" key="10">
    <source>
        <dbReference type="Proteomes" id="UP000054618"/>
    </source>
</evidence>
<dbReference type="EMBL" id="LNYS01000006">
    <property type="protein sequence ID" value="KTD51426.1"/>
    <property type="molecule type" value="Genomic_DNA"/>
</dbReference>
<feature type="domain" description="HTH luxR-type" evidence="7">
    <location>
        <begin position="153"/>
        <end position="218"/>
    </location>
</feature>
<evidence type="ECO:0000313" key="9">
    <source>
        <dbReference type="EMBL" id="KTD51426.1"/>
    </source>
</evidence>
<evidence type="ECO:0000259" key="8">
    <source>
        <dbReference type="PROSITE" id="PS50110"/>
    </source>
</evidence>
<evidence type="ECO:0000256" key="5">
    <source>
        <dbReference type="ARBA" id="ARBA00023163"/>
    </source>
</evidence>
<dbReference type="PANTHER" id="PTHR43214:SF3">
    <property type="entry name" value="RESPONSE REGULATOR UVRY"/>
    <property type="match status" value="1"/>
</dbReference>
<dbReference type="PRINTS" id="PR00038">
    <property type="entry name" value="HTHLUXR"/>
</dbReference>
<accession>A0A0W0Y456</accession>
<sequence>MFIGVVVKEHRLIKVLIVDDHVFVRMGIRRLLEDLPDMSVVAEAESGEQALTQVKLHKPDVILLDMKMPGIDGWEVTRRLKKSNPQVKIIAVTALCAEPLPSRVLQLGAMGYVTKESSAEEMAAAIRKVAKGEKYLSTEIAQKMAISSLEADQESPFDQLSEREMQVMFMITSGMTVQDIADRLFLSTKTINGYRYRMFDKLGIKNDVELTFLAMKHRIIEKPTDALHDES</sequence>
<comment type="caution">
    <text evidence="9">The sequence shown here is derived from an EMBL/GenBank/DDBJ whole genome shotgun (WGS) entry which is preliminary data.</text>
</comment>
<dbReference type="Pfam" id="PF00072">
    <property type="entry name" value="Response_reg"/>
    <property type="match status" value="1"/>
</dbReference>
<dbReference type="InterPro" id="IPR039420">
    <property type="entry name" value="WalR-like"/>
</dbReference>
<evidence type="ECO:0000256" key="3">
    <source>
        <dbReference type="ARBA" id="ARBA00023015"/>
    </source>
</evidence>
<dbReference type="Gene3D" id="3.40.50.2300">
    <property type="match status" value="1"/>
</dbReference>
<keyword evidence="10" id="KW-1185">Reference proteome</keyword>
<keyword evidence="1 6" id="KW-0597">Phosphoprotein</keyword>